<feature type="coiled-coil region" evidence="7">
    <location>
        <begin position="125"/>
        <end position="152"/>
    </location>
</feature>
<dbReference type="Pfam" id="PF02518">
    <property type="entry name" value="HATPase_c"/>
    <property type="match status" value="1"/>
</dbReference>
<feature type="domain" description="PAC" evidence="11">
    <location>
        <begin position="83"/>
        <end position="134"/>
    </location>
</feature>
<dbReference type="GO" id="GO:0000155">
    <property type="term" value="F:phosphorelay sensor kinase activity"/>
    <property type="evidence" value="ECO:0007669"/>
    <property type="project" value="InterPro"/>
</dbReference>
<dbReference type="EC" id="2.7.13.3" evidence="2"/>
<dbReference type="CDD" id="cd00130">
    <property type="entry name" value="PAS"/>
    <property type="match status" value="1"/>
</dbReference>
<dbReference type="PROSITE" id="PS50109">
    <property type="entry name" value="HIS_KIN"/>
    <property type="match status" value="1"/>
</dbReference>
<dbReference type="InterPro" id="IPR000700">
    <property type="entry name" value="PAS-assoc_C"/>
</dbReference>
<dbReference type="Gene3D" id="3.40.50.2300">
    <property type="match status" value="1"/>
</dbReference>
<evidence type="ECO:0000259" key="10">
    <source>
        <dbReference type="PROSITE" id="PS50112"/>
    </source>
</evidence>
<feature type="domain" description="Response regulatory" evidence="9">
    <location>
        <begin position="428"/>
        <end position="544"/>
    </location>
</feature>
<dbReference type="InterPro" id="IPR035965">
    <property type="entry name" value="PAS-like_dom_sf"/>
</dbReference>
<dbReference type="PANTHER" id="PTHR43047:SF72">
    <property type="entry name" value="OSMOSENSING HISTIDINE PROTEIN KINASE SLN1"/>
    <property type="match status" value="1"/>
</dbReference>
<gene>
    <name evidence="12" type="ORF">SAMN04488541_10248</name>
</gene>
<dbReference type="PANTHER" id="PTHR43047">
    <property type="entry name" value="TWO-COMPONENT HISTIDINE PROTEIN KINASE"/>
    <property type="match status" value="1"/>
</dbReference>
<feature type="domain" description="Histidine kinase" evidence="8">
    <location>
        <begin position="184"/>
        <end position="405"/>
    </location>
</feature>
<dbReference type="SUPFAM" id="SSF52172">
    <property type="entry name" value="CheY-like"/>
    <property type="match status" value="1"/>
</dbReference>
<keyword evidence="4" id="KW-0808">Transferase</keyword>
<dbReference type="Gene3D" id="1.10.287.130">
    <property type="match status" value="1"/>
</dbReference>
<dbReference type="PROSITE" id="PS50113">
    <property type="entry name" value="PAC"/>
    <property type="match status" value="1"/>
</dbReference>
<keyword evidence="7" id="KW-0175">Coiled coil</keyword>
<dbReference type="Proteomes" id="UP000199513">
    <property type="component" value="Unassembled WGS sequence"/>
</dbReference>
<dbReference type="InterPro" id="IPR013767">
    <property type="entry name" value="PAS_fold"/>
</dbReference>
<dbReference type="SMART" id="SM00091">
    <property type="entry name" value="PAS"/>
    <property type="match status" value="1"/>
</dbReference>
<sequence>MQIDDIQIDDKKFKLIIENSYDGILFFDRELKIIYASPSANQLLGYAPHHLIGKYNYELTHVDDAHANIFLFNYLLSKKGGKITIIQRLLHQKGYYIWTETSLTNFLEEAGINAIVSHFRDVTERVVAESKLKNLNETLENKVAERTQALEKEIEHRKKLATELQIAKESADKSNQAKAEFLANMSHEIRSPLNAIVGFTQLMLLQSKETALSEDFSYYLENIKISGENLSDLINNILDLSKIEAGKMEVVHEVLSLRQLFQGIYHINKSIASEKGIKFSYYFDSQVPNTVEADRTKLNQILMNLVSNALKFTPKGKNVYLRAYKENEYTVLQVIDEGVGIPVNRIEAIFKPFEQADNSITRRFGGTGLGLAITKKMVEMLNGIIEVTSTEGKGSTFTVKLPLKSVENQYAFKRDLQFDYAYFSKDNVILLVEDNPMNQQIIKDFLHHFDLDVYVVEDGKQAIEQAKRLLPHLILMDLHMPEMDGLQATQILRSLPELAQTPIVAISADAFIEQQERAFAKGVNYYLTKPIDLRKLFDILTQCLKIEQVENKIDEKQNDTISYPSQKILTQGIHQLLKIPIYHTEELENQLYQIRYGLGKYPIGLEEKLARIEDAIFEGDEEKIKAVSKEIYERYIEI</sequence>
<dbReference type="InterPro" id="IPR005467">
    <property type="entry name" value="His_kinase_dom"/>
</dbReference>
<feature type="domain" description="PAS" evidence="10">
    <location>
        <begin position="9"/>
        <end position="64"/>
    </location>
</feature>
<dbReference type="InterPro" id="IPR004358">
    <property type="entry name" value="Sig_transdc_His_kin-like_C"/>
</dbReference>
<evidence type="ECO:0000259" key="9">
    <source>
        <dbReference type="PROSITE" id="PS50110"/>
    </source>
</evidence>
<dbReference type="CDD" id="cd16922">
    <property type="entry name" value="HATPase_EvgS-ArcB-TorS-like"/>
    <property type="match status" value="1"/>
</dbReference>
<evidence type="ECO:0000256" key="6">
    <source>
        <dbReference type="PROSITE-ProRule" id="PRU00169"/>
    </source>
</evidence>
<dbReference type="GO" id="GO:0009927">
    <property type="term" value="F:histidine phosphotransfer kinase activity"/>
    <property type="evidence" value="ECO:0007669"/>
    <property type="project" value="TreeGrafter"/>
</dbReference>
<dbReference type="CDD" id="cd17546">
    <property type="entry name" value="REC_hyHK_CKI1_RcsC-like"/>
    <property type="match status" value="1"/>
</dbReference>
<protein>
    <recommendedName>
        <fullName evidence="2">histidine kinase</fullName>
        <ecNumber evidence="2">2.7.13.3</ecNumber>
    </recommendedName>
</protein>
<accession>A0A1I2HIQ5</accession>
<evidence type="ECO:0000256" key="1">
    <source>
        <dbReference type="ARBA" id="ARBA00000085"/>
    </source>
</evidence>
<evidence type="ECO:0000256" key="5">
    <source>
        <dbReference type="ARBA" id="ARBA00022777"/>
    </source>
</evidence>
<dbReference type="InterPro" id="IPR036890">
    <property type="entry name" value="HATPase_C_sf"/>
</dbReference>
<keyword evidence="3 6" id="KW-0597">Phosphoprotein</keyword>
<evidence type="ECO:0000313" key="13">
    <source>
        <dbReference type="Proteomes" id="UP000199513"/>
    </source>
</evidence>
<dbReference type="InterPro" id="IPR003594">
    <property type="entry name" value="HATPase_dom"/>
</dbReference>
<keyword evidence="5" id="KW-0418">Kinase</keyword>
<dbReference type="SMART" id="SM00448">
    <property type="entry name" value="REC"/>
    <property type="match status" value="1"/>
</dbReference>
<dbReference type="PRINTS" id="PR00344">
    <property type="entry name" value="BCTRLSENSOR"/>
</dbReference>
<comment type="catalytic activity">
    <reaction evidence="1">
        <text>ATP + protein L-histidine = ADP + protein N-phospho-L-histidine.</text>
        <dbReference type="EC" id="2.7.13.3"/>
    </reaction>
</comment>
<dbReference type="PROSITE" id="PS50112">
    <property type="entry name" value="PAS"/>
    <property type="match status" value="1"/>
</dbReference>
<reference evidence="12 13" key="1">
    <citation type="submission" date="2016-10" db="EMBL/GenBank/DDBJ databases">
        <authorList>
            <person name="de Groot N.N."/>
        </authorList>
    </citation>
    <scope>NUCLEOTIDE SEQUENCE [LARGE SCALE GENOMIC DNA]</scope>
    <source>
        <strain>GEY</strain>
        <strain evidence="13">DSM 9560</strain>
    </source>
</reference>
<dbReference type="Pfam" id="PF00989">
    <property type="entry name" value="PAS"/>
    <property type="match status" value="1"/>
</dbReference>
<evidence type="ECO:0000259" key="11">
    <source>
        <dbReference type="PROSITE" id="PS50113"/>
    </source>
</evidence>
<dbReference type="InterPro" id="IPR003661">
    <property type="entry name" value="HisK_dim/P_dom"/>
</dbReference>
<evidence type="ECO:0000259" key="8">
    <source>
        <dbReference type="PROSITE" id="PS50109"/>
    </source>
</evidence>
<name>A0A1I2HIQ5_9BACT</name>
<keyword evidence="13" id="KW-1185">Reference proteome</keyword>
<dbReference type="SUPFAM" id="SSF55785">
    <property type="entry name" value="PYP-like sensor domain (PAS domain)"/>
    <property type="match status" value="1"/>
</dbReference>
<evidence type="ECO:0000256" key="4">
    <source>
        <dbReference type="ARBA" id="ARBA00022679"/>
    </source>
</evidence>
<dbReference type="Pfam" id="PF00512">
    <property type="entry name" value="HisKA"/>
    <property type="match status" value="1"/>
</dbReference>
<dbReference type="RefSeq" id="WP_091546478.1">
    <property type="nucleotide sequence ID" value="NZ_FONY01000024.1"/>
</dbReference>
<dbReference type="AlphaFoldDB" id="A0A1I2HIQ5"/>
<dbReference type="InterPro" id="IPR011006">
    <property type="entry name" value="CheY-like_superfamily"/>
</dbReference>
<dbReference type="CDD" id="cd00082">
    <property type="entry name" value="HisKA"/>
    <property type="match status" value="1"/>
</dbReference>
<dbReference type="Gene3D" id="3.30.450.20">
    <property type="entry name" value="PAS domain"/>
    <property type="match status" value="1"/>
</dbReference>
<dbReference type="SUPFAM" id="SSF47384">
    <property type="entry name" value="Homodimeric domain of signal transducing histidine kinase"/>
    <property type="match status" value="1"/>
</dbReference>
<dbReference type="SMART" id="SM00388">
    <property type="entry name" value="HisKA"/>
    <property type="match status" value="1"/>
</dbReference>
<feature type="modified residue" description="4-aspartylphosphate" evidence="6">
    <location>
        <position position="477"/>
    </location>
</feature>
<dbReference type="PROSITE" id="PS50110">
    <property type="entry name" value="RESPONSE_REGULATORY"/>
    <property type="match status" value="1"/>
</dbReference>
<dbReference type="NCBIfam" id="TIGR00229">
    <property type="entry name" value="sensory_box"/>
    <property type="match status" value="1"/>
</dbReference>
<dbReference type="InterPro" id="IPR036097">
    <property type="entry name" value="HisK_dim/P_sf"/>
</dbReference>
<dbReference type="Pfam" id="PF00072">
    <property type="entry name" value="Response_reg"/>
    <property type="match status" value="1"/>
</dbReference>
<dbReference type="FunFam" id="3.30.565.10:FF:000010">
    <property type="entry name" value="Sensor histidine kinase RcsC"/>
    <property type="match status" value="1"/>
</dbReference>
<dbReference type="OrthoDB" id="9811889at2"/>
<dbReference type="GO" id="GO:0005886">
    <property type="term" value="C:plasma membrane"/>
    <property type="evidence" value="ECO:0007669"/>
    <property type="project" value="TreeGrafter"/>
</dbReference>
<evidence type="ECO:0000256" key="7">
    <source>
        <dbReference type="SAM" id="Coils"/>
    </source>
</evidence>
<dbReference type="STRING" id="1003.SAMN04488541_10248"/>
<dbReference type="GO" id="GO:0006355">
    <property type="term" value="P:regulation of DNA-templated transcription"/>
    <property type="evidence" value="ECO:0007669"/>
    <property type="project" value="InterPro"/>
</dbReference>
<dbReference type="InterPro" id="IPR001789">
    <property type="entry name" value="Sig_transdc_resp-reg_receiver"/>
</dbReference>
<dbReference type="EMBL" id="FONY01000024">
    <property type="protein sequence ID" value="SFF29170.1"/>
    <property type="molecule type" value="Genomic_DNA"/>
</dbReference>
<dbReference type="SUPFAM" id="SSF55874">
    <property type="entry name" value="ATPase domain of HSP90 chaperone/DNA topoisomerase II/histidine kinase"/>
    <property type="match status" value="1"/>
</dbReference>
<dbReference type="Gene3D" id="3.30.565.10">
    <property type="entry name" value="Histidine kinase-like ATPase, C-terminal domain"/>
    <property type="match status" value="1"/>
</dbReference>
<evidence type="ECO:0000256" key="3">
    <source>
        <dbReference type="ARBA" id="ARBA00022553"/>
    </source>
</evidence>
<dbReference type="SMART" id="SM00387">
    <property type="entry name" value="HATPase_c"/>
    <property type="match status" value="1"/>
</dbReference>
<organism evidence="12 13">
    <name type="scientific">Thermoflexibacter ruber</name>
    <dbReference type="NCBI Taxonomy" id="1003"/>
    <lineage>
        <taxon>Bacteria</taxon>
        <taxon>Pseudomonadati</taxon>
        <taxon>Bacteroidota</taxon>
        <taxon>Cytophagia</taxon>
        <taxon>Cytophagales</taxon>
        <taxon>Thermoflexibacteraceae</taxon>
        <taxon>Thermoflexibacter</taxon>
    </lineage>
</organism>
<dbReference type="InterPro" id="IPR000014">
    <property type="entry name" value="PAS"/>
</dbReference>
<proteinExistence type="predicted"/>
<evidence type="ECO:0000256" key="2">
    <source>
        <dbReference type="ARBA" id="ARBA00012438"/>
    </source>
</evidence>
<evidence type="ECO:0000313" key="12">
    <source>
        <dbReference type="EMBL" id="SFF29170.1"/>
    </source>
</evidence>